<name>A0A7S2HBX0_9STRA</name>
<evidence type="ECO:0000313" key="1">
    <source>
        <dbReference type="EMBL" id="CAD9486241.1"/>
    </source>
</evidence>
<proteinExistence type="predicted"/>
<protein>
    <recommendedName>
        <fullName evidence="2">Alpha 1,4-glycosyltransferase domain-containing protein</fullName>
    </recommendedName>
</protein>
<gene>
    <name evidence="1" type="ORF">HTAM1171_LOCUS4676</name>
</gene>
<sequence>MAITVRSRIRLFAVVGASAMVILLNECLMKLGGINTRSLRSAAEQVRDAHLYALAALEGLKFEELNEAVLMAKDEAAASSEESRQRISEAESRLVDEHQLPRMHTFWEPLEKNGGMTAESNEAMLNLWRAAWKAAGWEPVVLTMKDAMNHPDFENFNHTLSTDMPFGGYDVVCFLRYLAMAQAGGGWMADYDVFPLNPLEKGGSMAHLPNNGKFTLYEKQLVGPGAVPSLVSGRQTEWERVAHLLYESALEHREADHWSDFFAFIEIDDTRHGQYIIEDAVLQGRRALTGRLWKEEDCTVTQGKIAVHFAHDAIIRGNTRDDEVIADRPRIAQSWLELWATRCSVVEFQDAPLEVSVFAHITSKFSFQ</sequence>
<evidence type="ECO:0008006" key="2">
    <source>
        <dbReference type="Google" id="ProtNLM"/>
    </source>
</evidence>
<reference evidence="1" key="1">
    <citation type="submission" date="2021-01" db="EMBL/GenBank/DDBJ databases">
        <authorList>
            <person name="Corre E."/>
            <person name="Pelletier E."/>
            <person name="Niang G."/>
            <person name="Scheremetjew M."/>
            <person name="Finn R."/>
            <person name="Kale V."/>
            <person name="Holt S."/>
            <person name="Cochrane G."/>
            <person name="Meng A."/>
            <person name="Brown T."/>
            <person name="Cohen L."/>
        </authorList>
    </citation>
    <scope>NUCLEOTIDE SEQUENCE</scope>
    <source>
        <strain evidence="1">CCMP826</strain>
    </source>
</reference>
<dbReference type="EMBL" id="HBGV01007651">
    <property type="protein sequence ID" value="CAD9486241.1"/>
    <property type="molecule type" value="Transcribed_RNA"/>
</dbReference>
<dbReference type="AlphaFoldDB" id="A0A7S2HBX0"/>
<organism evidence="1">
    <name type="scientific">Helicotheca tamesis</name>
    <dbReference type="NCBI Taxonomy" id="374047"/>
    <lineage>
        <taxon>Eukaryota</taxon>
        <taxon>Sar</taxon>
        <taxon>Stramenopiles</taxon>
        <taxon>Ochrophyta</taxon>
        <taxon>Bacillariophyta</taxon>
        <taxon>Mediophyceae</taxon>
        <taxon>Lithodesmiophycidae</taxon>
        <taxon>Lithodesmiales</taxon>
        <taxon>Lithodesmiaceae</taxon>
        <taxon>Helicotheca</taxon>
    </lineage>
</organism>
<accession>A0A7S2HBX0</accession>